<dbReference type="GO" id="GO:0004674">
    <property type="term" value="F:protein serine/threonine kinase activity"/>
    <property type="evidence" value="ECO:0007669"/>
    <property type="project" value="UniProtKB-KW"/>
</dbReference>
<dbReference type="PROSITE" id="PS50011">
    <property type="entry name" value="PROTEIN_KINASE_DOM"/>
    <property type="match status" value="1"/>
</dbReference>
<dbReference type="SMART" id="SM00220">
    <property type="entry name" value="S_TKc"/>
    <property type="match status" value="1"/>
</dbReference>
<keyword evidence="4 9" id="KW-0547">Nucleotide-binding</keyword>
<dbReference type="SUPFAM" id="SSF56112">
    <property type="entry name" value="Protein kinase-like (PK-like)"/>
    <property type="match status" value="1"/>
</dbReference>
<proteinExistence type="predicted"/>
<dbReference type="GO" id="GO:0005524">
    <property type="term" value="F:ATP binding"/>
    <property type="evidence" value="ECO:0007669"/>
    <property type="project" value="UniProtKB-UniRule"/>
</dbReference>
<keyword evidence="2" id="KW-0723">Serine/threonine-protein kinase</keyword>
<evidence type="ECO:0000256" key="2">
    <source>
        <dbReference type="ARBA" id="ARBA00022527"/>
    </source>
</evidence>
<dbReference type="GO" id="GO:0005634">
    <property type="term" value="C:nucleus"/>
    <property type="evidence" value="ECO:0007669"/>
    <property type="project" value="TreeGrafter"/>
</dbReference>
<gene>
    <name evidence="11" type="ORF">TOPH_05260</name>
</gene>
<dbReference type="PROSITE" id="PS00107">
    <property type="entry name" value="PROTEIN_KINASE_ATP"/>
    <property type="match status" value="1"/>
</dbReference>
<dbReference type="InterPro" id="IPR000719">
    <property type="entry name" value="Prot_kinase_dom"/>
</dbReference>
<evidence type="ECO:0000313" key="12">
    <source>
        <dbReference type="Proteomes" id="UP000036947"/>
    </source>
</evidence>
<evidence type="ECO:0000256" key="9">
    <source>
        <dbReference type="PROSITE-ProRule" id="PRU10141"/>
    </source>
</evidence>
<keyword evidence="6 9" id="KW-0067">ATP-binding</keyword>
<dbReference type="OrthoDB" id="5979581at2759"/>
<feature type="binding site" evidence="9">
    <location>
        <position position="62"/>
    </location>
    <ligand>
        <name>ATP</name>
        <dbReference type="ChEBI" id="CHEBI:30616"/>
    </ligand>
</feature>
<feature type="domain" description="Protein kinase" evidence="10">
    <location>
        <begin position="33"/>
        <end position="419"/>
    </location>
</feature>
<dbReference type="GO" id="GO:0050684">
    <property type="term" value="P:regulation of mRNA processing"/>
    <property type="evidence" value="ECO:0007669"/>
    <property type="project" value="TreeGrafter"/>
</dbReference>
<dbReference type="Gene3D" id="3.30.200.20">
    <property type="entry name" value="Phosphorylase Kinase, domain 1"/>
    <property type="match status" value="1"/>
</dbReference>
<evidence type="ECO:0000259" key="10">
    <source>
        <dbReference type="PROSITE" id="PS50011"/>
    </source>
</evidence>
<comment type="catalytic activity">
    <reaction evidence="8">
        <text>L-seryl-[protein] + ATP = O-phospho-L-seryl-[protein] + ADP + H(+)</text>
        <dbReference type="Rhea" id="RHEA:17989"/>
        <dbReference type="Rhea" id="RHEA-COMP:9863"/>
        <dbReference type="Rhea" id="RHEA-COMP:11604"/>
        <dbReference type="ChEBI" id="CHEBI:15378"/>
        <dbReference type="ChEBI" id="CHEBI:29999"/>
        <dbReference type="ChEBI" id="CHEBI:30616"/>
        <dbReference type="ChEBI" id="CHEBI:83421"/>
        <dbReference type="ChEBI" id="CHEBI:456216"/>
        <dbReference type="EC" id="2.7.11.1"/>
    </reaction>
</comment>
<dbReference type="PANTHER" id="PTHR47634:SF9">
    <property type="entry name" value="PROTEIN KINASE DOMAIN-CONTAINING PROTEIN-RELATED"/>
    <property type="match status" value="1"/>
</dbReference>
<dbReference type="Proteomes" id="UP000036947">
    <property type="component" value="Unassembled WGS sequence"/>
</dbReference>
<dbReference type="STRING" id="1163406.A0A0L0N7K3"/>
<sequence>MEYENIEDVERLEDYRPGGYHPINIGDELHGRYQVVHKLGYGAYSTTWLARDQQLQRYVAVKVGTSDSNPQEIDVLSALTGTRQTPVGSPGKALILPLFDKFRIKGPNGVHPCHVTAPARSSLSGAKEGSYTRLFQLDVSRALAAQLAIAIAYTHAQGYVHGGESHCSALLRGTTFSPAHLDLHIGNVLFRLPLGLDHLSVEQIYKKYGKPDLESVVRLDGRSLPPSVPSHSITPIWLGEPSEEVTLTGAKILLADWGEAFAPSQHLRRESHTPLSIRPPEARFEPSTPLSFSSDIWTLACSIWAILGQKPLFDGFLATQDDITCEQVDALGILPPEWWQNWEARLNRFTEAGSPIKKRLIRSLEDRFETGVQRPRRREGMVSFELEERDAILAMLRSMLAFRPENRLTSNEVLKSEWMRKWAIPEYEKL</sequence>
<evidence type="ECO:0000256" key="6">
    <source>
        <dbReference type="ARBA" id="ARBA00022840"/>
    </source>
</evidence>
<keyword evidence="5 11" id="KW-0418">Kinase</keyword>
<dbReference type="PANTHER" id="PTHR47634">
    <property type="entry name" value="PROTEIN KINASE DOMAIN-CONTAINING PROTEIN-RELATED"/>
    <property type="match status" value="1"/>
</dbReference>
<evidence type="ECO:0000256" key="1">
    <source>
        <dbReference type="ARBA" id="ARBA00012513"/>
    </source>
</evidence>
<evidence type="ECO:0000256" key="8">
    <source>
        <dbReference type="ARBA" id="ARBA00048679"/>
    </source>
</evidence>
<evidence type="ECO:0000256" key="4">
    <source>
        <dbReference type="ARBA" id="ARBA00022741"/>
    </source>
</evidence>
<evidence type="ECO:0000256" key="5">
    <source>
        <dbReference type="ARBA" id="ARBA00022777"/>
    </source>
</evidence>
<dbReference type="InterPro" id="IPR051334">
    <property type="entry name" value="SRPK"/>
</dbReference>
<evidence type="ECO:0000256" key="7">
    <source>
        <dbReference type="ARBA" id="ARBA00047899"/>
    </source>
</evidence>
<dbReference type="InterPro" id="IPR011009">
    <property type="entry name" value="Kinase-like_dom_sf"/>
</dbReference>
<dbReference type="EC" id="2.7.11.1" evidence="1"/>
<dbReference type="InterPro" id="IPR017441">
    <property type="entry name" value="Protein_kinase_ATP_BS"/>
</dbReference>
<name>A0A0L0N7K3_TOLOC</name>
<dbReference type="Gene3D" id="1.10.510.10">
    <property type="entry name" value="Transferase(Phosphotransferase) domain 1"/>
    <property type="match status" value="1"/>
</dbReference>
<dbReference type="EMBL" id="LFRF01000015">
    <property type="protein sequence ID" value="KND89994.1"/>
    <property type="molecule type" value="Genomic_DNA"/>
</dbReference>
<evidence type="ECO:0000313" key="11">
    <source>
        <dbReference type="EMBL" id="KND89994.1"/>
    </source>
</evidence>
<evidence type="ECO:0000256" key="3">
    <source>
        <dbReference type="ARBA" id="ARBA00022679"/>
    </source>
</evidence>
<comment type="caution">
    <text evidence="11">The sequence shown here is derived from an EMBL/GenBank/DDBJ whole genome shotgun (WGS) entry which is preliminary data.</text>
</comment>
<protein>
    <recommendedName>
        <fullName evidence="1">non-specific serine/threonine protein kinase</fullName>
        <ecNumber evidence="1">2.7.11.1</ecNumber>
    </recommendedName>
</protein>
<keyword evidence="12" id="KW-1185">Reference proteome</keyword>
<accession>A0A0L0N7K3</accession>
<comment type="catalytic activity">
    <reaction evidence="7">
        <text>L-threonyl-[protein] + ATP = O-phospho-L-threonyl-[protein] + ADP + H(+)</text>
        <dbReference type="Rhea" id="RHEA:46608"/>
        <dbReference type="Rhea" id="RHEA-COMP:11060"/>
        <dbReference type="Rhea" id="RHEA-COMP:11605"/>
        <dbReference type="ChEBI" id="CHEBI:15378"/>
        <dbReference type="ChEBI" id="CHEBI:30013"/>
        <dbReference type="ChEBI" id="CHEBI:30616"/>
        <dbReference type="ChEBI" id="CHEBI:61977"/>
        <dbReference type="ChEBI" id="CHEBI:456216"/>
        <dbReference type="EC" id="2.7.11.1"/>
    </reaction>
</comment>
<dbReference type="AlphaFoldDB" id="A0A0L0N7K3"/>
<dbReference type="GO" id="GO:0005737">
    <property type="term" value="C:cytoplasm"/>
    <property type="evidence" value="ECO:0007669"/>
    <property type="project" value="TreeGrafter"/>
</dbReference>
<dbReference type="GO" id="GO:0000245">
    <property type="term" value="P:spliceosomal complex assembly"/>
    <property type="evidence" value="ECO:0007669"/>
    <property type="project" value="TreeGrafter"/>
</dbReference>
<keyword evidence="3" id="KW-0808">Transferase</keyword>
<organism evidence="11 12">
    <name type="scientific">Tolypocladium ophioglossoides (strain CBS 100239)</name>
    <name type="common">Snaketongue truffleclub</name>
    <name type="synonym">Elaphocordyceps ophioglossoides</name>
    <dbReference type="NCBI Taxonomy" id="1163406"/>
    <lineage>
        <taxon>Eukaryota</taxon>
        <taxon>Fungi</taxon>
        <taxon>Dikarya</taxon>
        <taxon>Ascomycota</taxon>
        <taxon>Pezizomycotina</taxon>
        <taxon>Sordariomycetes</taxon>
        <taxon>Hypocreomycetidae</taxon>
        <taxon>Hypocreales</taxon>
        <taxon>Ophiocordycipitaceae</taxon>
        <taxon>Tolypocladium</taxon>
    </lineage>
</organism>
<reference evidence="11 12" key="1">
    <citation type="journal article" date="2015" name="BMC Genomics">
        <title>The genome of the truffle-parasite Tolypocladium ophioglossoides and the evolution of antifungal peptaibiotics.</title>
        <authorList>
            <person name="Quandt C.A."/>
            <person name="Bushley K.E."/>
            <person name="Spatafora J.W."/>
        </authorList>
    </citation>
    <scope>NUCLEOTIDE SEQUENCE [LARGE SCALE GENOMIC DNA]</scope>
    <source>
        <strain evidence="11 12">CBS 100239</strain>
    </source>
</reference>